<keyword evidence="2" id="KW-1185">Reference proteome</keyword>
<protein>
    <recommendedName>
        <fullName evidence="3">Cupin 2 conserved barrel domain-containing protein</fullName>
    </recommendedName>
</protein>
<gene>
    <name evidence="1" type="ORF">D515_00677</name>
</gene>
<dbReference type="eggNOG" id="COG1917">
    <property type="taxonomic scope" value="Bacteria"/>
</dbReference>
<organism evidence="1 2">
    <name type="scientific">Grimontia indica</name>
    <dbReference type="NCBI Taxonomy" id="1056512"/>
    <lineage>
        <taxon>Bacteria</taxon>
        <taxon>Pseudomonadati</taxon>
        <taxon>Pseudomonadota</taxon>
        <taxon>Gammaproteobacteria</taxon>
        <taxon>Vibrionales</taxon>
        <taxon>Vibrionaceae</taxon>
        <taxon>Grimontia</taxon>
    </lineage>
</organism>
<evidence type="ECO:0000313" key="1">
    <source>
        <dbReference type="EMBL" id="EOD80107.1"/>
    </source>
</evidence>
<reference evidence="1 2" key="1">
    <citation type="journal article" date="2014" name="PLoS ONE">
        <title>Grimontia indica AK16(T), sp. nov., Isolated from a Seawater Sample Reports the Presence of Pathogenic Genes Similar to Vibrio Genus.</title>
        <authorList>
            <person name="Singh A."/>
            <person name="Vaidya B."/>
            <person name="Khatri I."/>
            <person name="Srinivas T.N."/>
            <person name="Subramanian S."/>
            <person name="Korpole S."/>
            <person name="Pinnaka A.K."/>
        </authorList>
    </citation>
    <scope>NUCLEOTIDE SEQUENCE [LARGE SCALE GENOMIC DNA]</scope>
    <source>
        <strain evidence="1 2">AK16</strain>
    </source>
</reference>
<name>R1IRJ5_9GAMM</name>
<evidence type="ECO:0000313" key="2">
    <source>
        <dbReference type="Proteomes" id="UP000011223"/>
    </source>
</evidence>
<dbReference type="EMBL" id="ANFM02000014">
    <property type="protein sequence ID" value="EOD80107.1"/>
    <property type="molecule type" value="Genomic_DNA"/>
</dbReference>
<comment type="caution">
    <text evidence="1">The sequence shown here is derived from an EMBL/GenBank/DDBJ whole genome shotgun (WGS) entry which is preliminary data.</text>
</comment>
<dbReference type="Proteomes" id="UP000011223">
    <property type="component" value="Unassembled WGS sequence"/>
</dbReference>
<proteinExistence type="predicted"/>
<dbReference type="SUPFAM" id="SSF51182">
    <property type="entry name" value="RmlC-like cupins"/>
    <property type="match status" value="1"/>
</dbReference>
<dbReference type="AlphaFoldDB" id="R1IRJ5"/>
<evidence type="ECO:0008006" key="3">
    <source>
        <dbReference type="Google" id="ProtNLM"/>
    </source>
</evidence>
<dbReference type="CDD" id="cd02208">
    <property type="entry name" value="cupin_RmlC-like"/>
    <property type="match status" value="1"/>
</dbReference>
<dbReference type="RefSeq" id="WP_002537752.1">
    <property type="nucleotide sequence ID" value="NZ_ANFM02000014.1"/>
</dbReference>
<accession>R1IRJ5</accession>
<dbReference type="Gene3D" id="2.60.120.10">
    <property type="entry name" value="Jelly Rolls"/>
    <property type="match status" value="1"/>
</dbReference>
<dbReference type="InterPro" id="IPR011051">
    <property type="entry name" value="RmlC_Cupin_sf"/>
</dbReference>
<sequence length="114" mass="12642">MKKMTSHKLEDFVRGWFVGGFEPTLFKTTDVEVAIQKFKKGDKEASHCHKIATEITAIVSGKARMGELIVSEGEIVSIEPGTYTDFEALEDTTTVVVKVPGALNDKYLEESEQC</sequence>
<dbReference type="InterPro" id="IPR014710">
    <property type="entry name" value="RmlC-like_jellyroll"/>
</dbReference>